<dbReference type="EMBL" id="SIDB01000013">
    <property type="protein sequence ID" value="KAI3424358.1"/>
    <property type="molecule type" value="Genomic_DNA"/>
</dbReference>
<proteinExistence type="predicted"/>
<feature type="coiled-coil region" evidence="1">
    <location>
        <begin position="160"/>
        <end position="187"/>
    </location>
</feature>
<evidence type="ECO:0000256" key="1">
    <source>
        <dbReference type="SAM" id="Coils"/>
    </source>
</evidence>
<keyword evidence="1" id="KW-0175">Coiled coil</keyword>
<feature type="region of interest" description="Disordered" evidence="2">
    <location>
        <begin position="430"/>
        <end position="459"/>
    </location>
</feature>
<gene>
    <name evidence="3" type="ORF">D9Q98_009911</name>
</gene>
<reference evidence="3" key="2">
    <citation type="submission" date="2020-11" db="EMBL/GenBank/DDBJ databases">
        <authorList>
            <person name="Cecchin M."/>
            <person name="Marcolungo L."/>
            <person name="Rossato M."/>
            <person name="Girolomoni L."/>
            <person name="Cosentino E."/>
            <person name="Cuine S."/>
            <person name="Li-Beisson Y."/>
            <person name="Delledonne M."/>
            <person name="Ballottari M."/>
        </authorList>
    </citation>
    <scope>NUCLEOTIDE SEQUENCE</scope>
    <source>
        <strain evidence="3">211/11P</strain>
        <tissue evidence="3">Whole cell</tissue>
    </source>
</reference>
<comment type="caution">
    <text evidence="3">The sequence shown here is derived from an EMBL/GenBank/DDBJ whole genome shotgun (WGS) entry which is preliminary data.</text>
</comment>
<evidence type="ECO:0000313" key="4">
    <source>
        <dbReference type="Proteomes" id="UP001055712"/>
    </source>
</evidence>
<dbReference type="Proteomes" id="UP001055712">
    <property type="component" value="Unassembled WGS sequence"/>
</dbReference>
<organism evidence="3 4">
    <name type="scientific">Chlorella vulgaris</name>
    <name type="common">Green alga</name>
    <dbReference type="NCBI Taxonomy" id="3077"/>
    <lineage>
        <taxon>Eukaryota</taxon>
        <taxon>Viridiplantae</taxon>
        <taxon>Chlorophyta</taxon>
        <taxon>core chlorophytes</taxon>
        <taxon>Trebouxiophyceae</taxon>
        <taxon>Chlorellales</taxon>
        <taxon>Chlorellaceae</taxon>
        <taxon>Chlorella clade</taxon>
        <taxon>Chlorella</taxon>
    </lineage>
</organism>
<evidence type="ECO:0000256" key="2">
    <source>
        <dbReference type="SAM" id="MobiDB-lite"/>
    </source>
</evidence>
<accession>A0A9D4YST5</accession>
<keyword evidence="4" id="KW-1185">Reference proteome</keyword>
<name>A0A9D4YST5_CHLVU</name>
<evidence type="ECO:0000313" key="3">
    <source>
        <dbReference type="EMBL" id="KAI3424358.1"/>
    </source>
</evidence>
<feature type="compositionally biased region" description="Polar residues" evidence="2">
    <location>
        <begin position="354"/>
        <end position="365"/>
    </location>
</feature>
<protein>
    <submittedName>
        <fullName evidence="3">Uncharacterized protein</fullName>
    </submittedName>
</protein>
<dbReference type="AlphaFoldDB" id="A0A9D4YST5"/>
<feature type="region of interest" description="Disordered" evidence="2">
    <location>
        <begin position="274"/>
        <end position="376"/>
    </location>
</feature>
<reference evidence="3" key="1">
    <citation type="journal article" date="2019" name="Plant J.">
        <title>Chlorella vulgaris genome assembly and annotation reveals the molecular basis for metabolic acclimation to high light conditions.</title>
        <authorList>
            <person name="Cecchin M."/>
            <person name="Marcolungo L."/>
            <person name="Rossato M."/>
            <person name="Girolomoni L."/>
            <person name="Cosentino E."/>
            <person name="Cuine S."/>
            <person name="Li-Beisson Y."/>
            <person name="Delledonne M."/>
            <person name="Ballottari M."/>
        </authorList>
    </citation>
    <scope>NUCLEOTIDE SEQUENCE</scope>
    <source>
        <strain evidence="3">211/11P</strain>
    </source>
</reference>
<sequence>MAALQVHTPLNSLQQHFDHQLALQQQQQSGSPDDALGLAALLGEPMQRAQSAPPEHQALPEYSLAPGGASLQLSALHEQQLALSLANEAAAAEAGGGGEPSPTLLGLPAAQRAQLLQARQAQAAQLQAQRAEQERWCAAAQRLLLQPRGAPEGAAPGGMLQSLQSDMEGLEHQHLEHQHQLQQQQHDLAAARQVAELDCRRRSQEWEAHQMEWAAQRRAEDQEWQRRRDLEQQQWEARRWQEQREWDEMRRQQAEEWQRRQAVALQQLVLRQRQEAAEPNRSGIGGGGGGSPDSVFGASCPGRLQRSGPSQPLEPEWRQAGIQGQALEQQCQGQLASPPQRQLASPPAGFRFEQSLTNSSRSQHSSGRKQARGGGLALAPGQQQLLQQRWQAATEEMDLLAAGPPRKRRSLEFTAAQFDLEALQQSMSQPLPVLQQQQQQQQQDRDLQAAQWQAHQLHM</sequence>
<feature type="compositionally biased region" description="Low complexity" evidence="2">
    <location>
        <begin position="323"/>
        <end position="336"/>
    </location>
</feature>